<sequence>METTNNILAALQWPVLFSNLIKGGQVQAQNCSSAAITAPTLYGAEILSIDAVPLTDFAQPILQPENSWFPVNVTGLDACNVTITYTHPGYNDTIHAYYLLPANWNGRYMSNGGGGYVTGGDLTGLALSAGHGYAAGGTDGGHSATANTSSWGLSSPGNVNWFLLQDFASVSLADAAIMGKQLAESYYGTAPEYSYWAGCSTGGRQGYMMAQRYPEIFDGILAVAPAINWHKFLMGEYYPQLVMNLLGYYPSACEFSAIVNATLAACDNLDGVVDGIISRPDICTFNISSVAGKQVTCPDGSSTTVSSAAVKVAKATYEGARSSSGKFLWYGLEIGSPLVPLAGTTCSNGNTNCTSVGGFPIPPDWIRTFVLANTSYDVTSMSHADYDRVFHNSVQRFASIIGTDDPDLSEYRASGGKLLTWHGLSDQLIPPAGTRDYYSRVKQLDPNVADFYRIFEAPGVQHCGGGAGAYPGYTLDALVAWVENGTAPATLKAAGVTTDGAPTTALLCQYPLVNVYMGGDVNAAASYKCVKRTSSRHQ</sequence>
<comment type="similarity">
    <text evidence="1 8">Belongs to the tannase family.</text>
</comment>
<keyword evidence="6" id="KW-0106">Calcium</keyword>
<dbReference type="GeneID" id="95979130"/>
<evidence type="ECO:0000256" key="4">
    <source>
        <dbReference type="ARBA" id="ARBA00022729"/>
    </source>
</evidence>
<evidence type="ECO:0000313" key="9">
    <source>
        <dbReference type="EMBL" id="KAL1306768.1"/>
    </source>
</evidence>
<evidence type="ECO:0000256" key="7">
    <source>
        <dbReference type="ARBA" id="ARBA00023157"/>
    </source>
</evidence>
<evidence type="ECO:0000256" key="3">
    <source>
        <dbReference type="ARBA" id="ARBA00022723"/>
    </source>
</evidence>
<dbReference type="Gene3D" id="3.40.50.1820">
    <property type="entry name" value="alpha/beta hydrolase"/>
    <property type="match status" value="1"/>
</dbReference>
<keyword evidence="2" id="KW-0719">Serine esterase</keyword>
<dbReference type="PANTHER" id="PTHR33938:SF8">
    <property type="entry name" value="CARBOXYLIC ESTER HYDROLASE"/>
    <property type="match status" value="1"/>
</dbReference>
<dbReference type="InterPro" id="IPR029058">
    <property type="entry name" value="AB_hydrolase_fold"/>
</dbReference>
<name>A0ABR3PKV3_9PEZI</name>
<comment type="caution">
    <text evidence="9">The sequence shown here is derived from an EMBL/GenBank/DDBJ whole genome shotgun (WGS) entry which is preliminary data.</text>
</comment>
<organism evidence="9 10">
    <name type="scientific">Neodothiora populina</name>
    <dbReference type="NCBI Taxonomy" id="2781224"/>
    <lineage>
        <taxon>Eukaryota</taxon>
        <taxon>Fungi</taxon>
        <taxon>Dikarya</taxon>
        <taxon>Ascomycota</taxon>
        <taxon>Pezizomycotina</taxon>
        <taxon>Dothideomycetes</taxon>
        <taxon>Dothideomycetidae</taxon>
        <taxon>Dothideales</taxon>
        <taxon>Dothioraceae</taxon>
        <taxon>Neodothiora</taxon>
    </lineage>
</organism>
<evidence type="ECO:0000256" key="5">
    <source>
        <dbReference type="ARBA" id="ARBA00022801"/>
    </source>
</evidence>
<evidence type="ECO:0000256" key="2">
    <source>
        <dbReference type="ARBA" id="ARBA00022487"/>
    </source>
</evidence>
<dbReference type="RefSeq" id="XP_069203040.1">
    <property type="nucleotide sequence ID" value="XM_069345212.1"/>
</dbReference>
<dbReference type="InterPro" id="IPR011118">
    <property type="entry name" value="Tannase/feruloyl_esterase"/>
</dbReference>
<protein>
    <recommendedName>
        <fullName evidence="8">Carboxylic ester hydrolase</fullName>
        <ecNumber evidence="8">3.1.1.-</ecNumber>
    </recommendedName>
</protein>
<proteinExistence type="inferred from homology"/>
<keyword evidence="3" id="KW-0479">Metal-binding</keyword>
<evidence type="ECO:0000256" key="8">
    <source>
        <dbReference type="RuleBase" id="RU361238"/>
    </source>
</evidence>
<keyword evidence="10" id="KW-1185">Reference proteome</keyword>
<reference evidence="9 10" key="1">
    <citation type="submission" date="2024-07" db="EMBL/GenBank/DDBJ databases">
        <title>Draft sequence of the Neodothiora populina.</title>
        <authorList>
            <person name="Drown D.D."/>
            <person name="Schuette U.S."/>
            <person name="Buechlein A.B."/>
            <person name="Rusch D.R."/>
            <person name="Winton L.W."/>
            <person name="Adams G.A."/>
        </authorList>
    </citation>
    <scope>NUCLEOTIDE SEQUENCE [LARGE SCALE GENOMIC DNA]</scope>
    <source>
        <strain evidence="9 10">CPC 39397</strain>
    </source>
</reference>
<dbReference type="PANTHER" id="PTHR33938">
    <property type="entry name" value="FERULOYL ESTERASE B-RELATED"/>
    <property type="match status" value="1"/>
</dbReference>
<dbReference type="EMBL" id="JBFMKM010000004">
    <property type="protein sequence ID" value="KAL1306768.1"/>
    <property type="molecule type" value="Genomic_DNA"/>
</dbReference>
<keyword evidence="7" id="KW-1015">Disulfide bond</keyword>
<evidence type="ECO:0000313" key="10">
    <source>
        <dbReference type="Proteomes" id="UP001562354"/>
    </source>
</evidence>
<evidence type="ECO:0000256" key="1">
    <source>
        <dbReference type="ARBA" id="ARBA00006249"/>
    </source>
</evidence>
<evidence type="ECO:0000256" key="6">
    <source>
        <dbReference type="ARBA" id="ARBA00022837"/>
    </source>
</evidence>
<dbReference type="EC" id="3.1.1.-" evidence="8"/>
<keyword evidence="4" id="KW-0732">Signal</keyword>
<keyword evidence="5 8" id="KW-0378">Hydrolase</keyword>
<dbReference type="Proteomes" id="UP001562354">
    <property type="component" value="Unassembled WGS sequence"/>
</dbReference>
<gene>
    <name evidence="9" type="ORF">AAFC00_005431</name>
</gene>
<dbReference type="Pfam" id="PF07519">
    <property type="entry name" value="Tannase"/>
    <property type="match status" value="1"/>
</dbReference>
<accession>A0ABR3PKV3</accession>
<dbReference type="SUPFAM" id="SSF53474">
    <property type="entry name" value="alpha/beta-Hydrolases"/>
    <property type="match status" value="1"/>
</dbReference>